<accession>A0A835FAI1</accession>
<evidence type="ECO:0000256" key="1">
    <source>
        <dbReference type="SAM" id="MobiDB-lite"/>
    </source>
</evidence>
<proteinExistence type="predicted"/>
<organism evidence="2 3">
    <name type="scientific">Digitaria exilis</name>
    <dbReference type="NCBI Taxonomy" id="1010633"/>
    <lineage>
        <taxon>Eukaryota</taxon>
        <taxon>Viridiplantae</taxon>
        <taxon>Streptophyta</taxon>
        <taxon>Embryophyta</taxon>
        <taxon>Tracheophyta</taxon>
        <taxon>Spermatophyta</taxon>
        <taxon>Magnoliopsida</taxon>
        <taxon>Liliopsida</taxon>
        <taxon>Poales</taxon>
        <taxon>Poaceae</taxon>
        <taxon>PACMAD clade</taxon>
        <taxon>Panicoideae</taxon>
        <taxon>Panicodae</taxon>
        <taxon>Paniceae</taxon>
        <taxon>Anthephorinae</taxon>
        <taxon>Digitaria</taxon>
    </lineage>
</organism>
<feature type="compositionally biased region" description="Acidic residues" evidence="1">
    <location>
        <begin position="86"/>
        <end position="111"/>
    </location>
</feature>
<evidence type="ECO:0000313" key="3">
    <source>
        <dbReference type="Proteomes" id="UP000636709"/>
    </source>
</evidence>
<protein>
    <submittedName>
        <fullName evidence="2">Uncharacterized protein</fullName>
    </submittedName>
</protein>
<feature type="region of interest" description="Disordered" evidence="1">
    <location>
        <begin position="1"/>
        <end position="39"/>
    </location>
</feature>
<dbReference type="EMBL" id="JACEFO010001600">
    <property type="protein sequence ID" value="KAF8733586.1"/>
    <property type="molecule type" value="Genomic_DNA"/>
</dbReference>
<keyword evidence="3" id="KW-1185">Reference proteome</keyword>
<comment type="caution">
    <text evidence="2">The sequence shown here is derived from an EMBL/GenBank/DDBJ whole genome shotgun (WGS) entry which is preliminary data.</text>
</comment>
<dbReference type="OrthoDB" id="696140at2759"/>
<dbReference type="AlphaFoldDB" id="A0A835FAI1"/>
<gene>
    <name evidence="2" type="ORF">HU200_014891</name>
</gene>
<evidence type="ECO:0000313" key="2">
    <source>
        <dbReference type="EMBL" id="KAF8733586.1"/>
    </source>
</evidence>
<dbReference type="Proteomes" id="UP000636709">
    <property type="component" value="Unassembled WGS sequence"/>
</dbReference>
<reference evidence="2" key="1">
    <citation type="submission" date="2020-07" db="EMBL/GenBank/DDBJ databases">
        <title>Genome sequence and genetic diversity analysis of an under-domesticated orphan crop, white fonio (Digitaria exilis).</title>
        <authorList>
            <person name="Bennetzen J.L."/>
            <person name="Chen S."/>
            <person name="Ma X."/>
            <person name="Wang X."/>
            <person name="Yssel A.E.J."/>
            <person name="Chaluvadi S.R."/>
            <person name="Johnson M."/>
            <person name="Gangashetty P."/>
            <person name="Hamidou F."/>
            <person name="Sanogo M.D."/>
            <person name="Zwaenepoel A."/>
            <person name="Wallace J."/>
            <person name="Van De Peer Y."/>
            <person name="Van Deynze A."/>
        </authorList>
    </citation>
    <scope>NUCLEOTIDE SEQUENCE</scope>
    <source>
        <tissue evidence="2">Leaves</tissue>
    </source>
</reference>
<sequence>MSSTARPVVAADCDDAAAGQGTALAVPEEEPAGEEEPRHRSSLLCLIFRCGGKTAHAGGALVARGSLDEPQALDEWSQPAVAVKAEEEDERPYETDSDSDSECDSDSEDEGEHGVLGWLWRLTDRF</sequence>
<name>A0A835FAI1_9POAL</name>
<feature type="region of interest" description="Disordered" evidence="1">
    <location>
        <begin position="72"/>
        <end position="114"/>
    </location>
</feature>